<gene>
    <name evidence="4" type="ORF">G647_07477</name>
</gene>
<dbReference type="Gene3D" id="3.40.50.1820">
    <property type="entry name" value="alpha/beta hydrolase"/>
    <property type="match status" value="1"/>
</dbReference>
<evidence type="ECO:0000259" key="3">
    <source>
        <dbReference type="Pfam" id="PF07859"/>
    </source>
</evidence>
<evidence type="ECO:0000256" key="1">
    <source>
        <dbReference type="ARBA" id="ARBA00022801"/>
    </source>
</evidence>
<feature type="domain" description="Alpha/beta hydrolase fold-3" evidence="3">
    <location>
        <begin position="120"/>
        <end position="314"/>
    </location>
</feature>
<organism evidence="4 5">
    <name type="scientific">Cladophialophora carrionii CBS 160.54</name>
    <dbReference type="NCBI Taxonomy" id="1279043"/>
    <lineage>
        <taxon>Eukaryota</taxon>
        <taxon>Fungi</taxon>
        <taxon>Dikarya</taxon>
        <taxon>Ascomycota</taxon>
        <taxon>Pezizomycotina</taxon>
        <taxon>Eurotiomycetes</taxon>
        <taxon>Chaetothyriomycetidae</taxon>
        <taxon>Chaetothyriales</taxon>
        <taxon>Herpotrichiellaceae</taxon>
        <taxon>Cladophialophora</taxon>
    </lineage>
</organism>
<dbReference type="InterPro" id="IPR029058">
    <property type="entry name" value="AB_hydrolase_fold"/>
</dbReference>
<dbReference type="PANTHER" id="PTHR48081:SF8">
    <property type="entry name" value="ALPHA_BETA HYDROLASE FOLD-3 DOMAIN-CONTAINING PROTEIN-RELATED"/>
    <property type="match status" value="1"/>
</dbReference>
<dbReference type="InterPro" id="IPR013094">
    <property type="entry name" value="AB_hydrolase_3"/>
</dbReference>
<dbReference type="VEuPathDB" id="FungiDB:G647_07477"/>
<dbReference type="RefSeq" id="XP_008730014.1">
    <property type="nucleotide sequence ID" value="XM_008731792.1"/>
</dbReference>
<dbReference type="OrthoDB" id="408631at2759"/>
<sequence>MVTSTTPSAAIGDAEASGLQQPQQQQQQQQQQQPEDHQDGRAPTTRGPTPLLTRLRFLLRIYSMKLAVSLFLRLTRLVAIITRRSNTLPTYTKRYAIRSQLSNRIFIPRSHVAGTTHPLLIMIHGGGFVLCEPSFDDFFNRAMADQHGFIVVSVNYRKSPSHAFPVPVHDCAEITRAVLADADLPVDLASSGPASVTLGGFSAGGNLALAVAQLPGIKERVGSIVPVYPVVDFTGKYKGPYRPTPDGKEDRLKDMGPLFSWAYIPAGQDLADPLLSPICVQTREALPQRIFFVGAQYDYLCHEAEIMARKLAYGGIEAPKDKMGDLGDEWEKDGIKWRTVKGVVHGWTHVPEKGEKEVLRQNELKRLYRDIAEWSKEE</sequence>
<dbReference type="InterPro" id="IPR050300">
    <property type="entry name" value="GDXG_lipolytic_enzyme"/>
</dbReference>
<protein>
    <recommendedName>
        <fullName evidence="3">Alpha/beta hydrolase fold-3 domain-containing protein</fullName>
    </recommendedName>
</protein>
<accession>V9D4B8</accession>
<proteinExistence type="predicted"/>
<feature type="region of interest" description="Disordered" evidence="2">
    <location>
        <begin position="1"/>
        <end position="49"/>
    </location>
</feature>
<dbReference type="AlphaFoldDB" id="V9D4B8"/>
<name>V9D4B8_9EURO</name>
<dbReference type="SUPFAM" id="SSF53474">
    <property type="entry name" value="alpha/beta-Hydrolases"/>
    <property type="match status" value="1"/>
</dbReference>
<dbReference type="Pfam" id="PF07859">
    <property type="entry name" value="Abhydrolase_3"/>
    <property type="match status" value="1"/>
</dbReference>
<keyword evidence="1" id="KW-0378">Hydrolase</keyword>
<reference evidence="4 5" key="1">
    <citation type="submission" date="2013-03" db="EMBL/GenBank/DDBJ databases">
        <title>The Genome Sequence of Cladophialophora carrionii CBS 160.54.</title>
        <authorList>
            <consortium name="The Broad Institute Genomics Platform"/>
            <person name="Cuomo C."/>
            <person name="de Hoog S."/>
            <person name="Gorbushina A."/>
            <person name="Walker B."/>
            <person name="Young S.K."/>
            <person name="Zeng Q."/>
            <person name="Gargeya S."/>
            <person name="Fitzgerald M."/>
            <person name="Haas B."/>
            <person name="Abouelleil A."/>
            <person name="Allen A.W."/>
            <person name="Alvarado L."/>
            <person name="Arachchi H.M."/>
            <person name="Berlin A.M."/>
            <person name="Chapman S.B."/>
            <person name="Gainer-Dewar J."/>
            <person name="Goldberg J."/>
            <person name="Griggs A."/>
            <person name="Gujja S."/>
            <person name="Hansen M."/>
            <person name="Howarth C."/>
            <person name="Imamovic A."/>
            <person name="Ireland A."/>
            <person name="Larimer J."/>
            <person name="McCowan C."/>
            <person name="Murphy C."/>
            <person name="Pearson M."/>
            <person name="Poon T.W."/>
            <person name="Priest M."/>
            <person name="Roberts A."/>
            <person name="Saif S."/>
            <person name="Shea T."/>
            <person name="Sisk P."/>
            <person name="Sykes S."/>
            <person name="Wortman J."/>
            <person name="Nusbaum C."/>
            <person name="Birren B."/>
        </authorList>
    </citation>
    <scope>NUCLEOTIDE SEQUENCE [LARGE SCALE GENOMIC DNA]</scope>
    <source>
        <strain evidence="4 5">CBS 160.54</strain>
    </source>
</reference>
<dbReference type="GO" id="GO:0016787">
    <property type="term" value="F:hydrolase activity"/>
    <property type="evidence" value="ECO:0007669"/>
    <property type="project" value="UniProtKB-KW"/>
</dbReference>
<dbReference type="EMBL" id="KB822707">
    <property type="protein sequence ID" value="ETI21133.1"/>
    <property type="molecule type" value="Genomic_DNA"/>
</dbReference>
<evidence type="ECO:0000313" key="4">
    <source>
        <dbReference type="EMBL" id="ETI21133.1"/>
    </source>
</evidence>
<dbReference type="Proteomes" id="UP000030678">
    <property type="component" value="Unassembled WGS sequence"/>
</dbReference>
<evidence type="ECO:0000313" key="5">
    <source>
        <dbReference type="Proteomes" id="UP000030678"/>
    </source>
</evidence>
<dbReference type="HOGENOM" id="CLU_012494_3_1_1"/>
<evidence type="ECO:0000256" key="2">
    <source>
        <dbReference type="SAM" id="MobiDB-lite"/>
    </source>
</evidence>
<dbReference type="GeneID" id="19985970"/>
<dbReference type="PANTHER" id="PTHR48081">
    <property type="entry name" value="AB HYDROLASE SUPERFAMILY PROTEIN C4A8.06C"/>
    <property type="match status" value="1"/>
</dbReference>
<feature type="compositionally biased region" description="Low complexity" evidence="2">
    <location>
        <begin position="20"/>
        <end position="33"/>
    </location>
</feature>